<sequence length="48" mass="5460">MPKAARMSLLQWDTDLANVAEVAVRQCQFESLKYLTSAEDLIEPNFSE</sequence>
<comment type="subcellular location">
    <subcellularLocation>
        <location evidence="1">Secreted</location>
    </subcellularLocation>
</comment>
<protein>
    <submittedName>
        <fullName evidence="3">Uncharacterized protein</fullName>
    </submittedName>
</protein>
<dbReference type="InterPro" id="IPR035940">
    <property type="entry name" value="CAP_sf"/>
</dbReference>
<keyword evidence="2" id="KW-0964">Secreted</keyword>
<name>A0A0Q9WZ23_DROWI</name>
<evidence type="ECO:0000256" key="2">
    <source>
        <dbReference type="ARBA" id="ARBA00022525"/>
    </source>
</evidence>
<accession>A0A0Q9WZ23</accession>
<dbReference type="AlphaFoldDB" id="A0A0Q9WZ23"/>
<organism evidence="3 4">
    <name type="scientific">Drosophila willistoni</name>
    <name type="common">Fruit fly</name>
    <dbReference type="NCBI Taxonomy" id="7260"/>
    <lineage>
        <taxon>Eukaryota</taxon>
        <taxon>Metazoa</taxon>
        <taxon>Ecdysozoa</taxon>
        <taxon>Arthropoda</taxon>
        <taxon>Hexapoda</taxon>
        <taxon>Insecta</taxon>
        <taxon>Pterygota</taxon>
        <taxon>Neoptera</taxon>
        <taxon>Endopterygota</taxon>
        <taxon>Diptera</taxon>
        <taxon>Brachycera</taxon>
        <taxon>Muscomorpha</taxon>
        <taxon>Ephydroidea</taxon>
        <taxon>Drosophilidae</taxon>
        <taxon>Drosophila</taxon>
        <taxon>Sophophora</taxon>
    </lineage>
</organism>
<keyword evidence="4" id="KW-1185">Reference proteome</keyword>
<dbReference type="InParanoid" id="A0A0Q9WZ23"/>
<gene>
    <name evidence="3" type="primary">Dwil\GK27993</name>
    <name evidence="3" type="ORF">Dwil_GK27993</name>
</gene>
<evidence type="ECO:0000313" key="3">
    <source>
        <dbReference type="EMBL" id="KRF98830.1"/>
    </source>
</evidence>
<dbReference type="Proteomes" id="UP000007798">
    <property type="component" value="Unassembled WGS sequence"/>
</dbReference>
<dbReference type="SUPFAM" id="SSF55797">
    <property type="entry name" value="PR-1-like"/>
    <property type="match status" value="1"/>
</dbReference>
<evidence type="ECO:0000313" key="4">
    <source>
        <dbReference type="Proteomes" id="UP000007798"/>
    </source>
</evidence>
<dbReference type="OrthoDB" id="414826at2759"/>
<reference evidence="3 4" key="1">
    <citation type="journal article" date="2007" name="Nature">
        <title>Evolution of genes and genomes on the Drosophila phylogeny.</title>
        <authorList>
            <consortium name="Drosophila 12 Genomes Consortium"/>
            <person name="Clark A.G."/>
            <person name="Eisen M.B."/>
            <person name="Smith D.R."/>
            <person name="Bergman C.M."/>
            <person name="Oliver B."/>
            <person name="Markow T.A."/>
            <person name="Kaufman T.C."/>
            <person name="Kellis M."/>
            <person name="Gelbart W."/>
            <person name="Iyer V.N."/>
            <person name="Pollard D.A."/>
            <person name="Sackton T.B."/>
            <person name="Larracuente A.M."/>
            <person name="Singh N.D."/>
            <person name="Abad J.P."/>
            <person name="Abt D.N."/>
            <person name="Adryan B."/>
            <person name="Aguade M."/>
            <person name="Akashi H."/>
            <person name="Anderson W.W."/>
            <person name="Aquadro C.F."/>
            <person name="Ardell D.H."/>
            <person name="Arguello R."/>
            <person name="Artieri C.G."/>
            <person name="Barbash D.A."/>
            <person name="Barker D."/>
            <person name="Barsanti P."/>
            <person name="Batterham P."/>
            <person name="Batzoglou S."/>
            <person name="Begun D."/>
            <person name="Bhutkar A."/>
            <person name="Blanco E."/>
            <person name="Bosak S.A."/>
            <person name="Bradley R.K."/>
            <person name="Brand A.D."/>
            <person name="Brent M.R."/>
            <person name="Brooks A.N."/>
            <person name="Brown R.H."/>
            <person name="Butlin R.K."/>
            <person name="Caggese C."/>
            <person name="Calvi B.R."/>
            <person name="Bernardo de Carvalho A."/>
            <person name="Caspi A."/>
            <person name="Castrezana S."/>
            <person name="Celniker S.E."/>
            <person name="Chang J.L."/>
            <person name="Chapple C."/>
            <person name="Chatterji S."/>
            <person name="Chinwalla A."/>
            <person name="Civetta A."/>
            <person name="Clifton S.W."/>
            <person name="Comeron J.M."/>
            <person name="Costello J.C."/>
            <person name="Coyne J.A."/>
            <person name="Daub J."/>
            <person name="David R.G."/>
            <person name="Delcher A.L."/>
            <person name="Delehaunty K."/>
            <person name="Do C.B."/>
            <person name="Ebling H."/>
            <person name="Edwards K."/>
            <person name="Eickbush T."/>
            <person name="Evans J.D."/>
            <person name="Filipski A."/>
            <person name="Findeiss S."/>
            <person name="Freyhult E."/>
            <person name="Fulton L."/>
            <person name="Fulton R."/>
            <person name="Garcia A.C."/>
            <person name="Gardiner A."/>
            <person name="Garfield D.A."/>
            <person name="Garvin B.E."/>
            <person name="Gibson G."/>
            <person name="Gilbert D."/>
            <person name="Gnerre S."/>
            <person name="Godfrey J."/>
            <person name="Good R."/>
            <person name="Gotea V."/>
            <person name="Gravely B."/>
            <person name="Greenberg A.J."/>
            <person name="Griffiths-Jones S."/>
            <person name="Gross S."/>
            <person name="Guigo R."/>
            <person name="Gustafson E.A."/>
            <person name="Haerty W."/>
            <person name="Hahn M.W."/>
            <person name="Halligan D.L."/>
            <person name="Halpern A.L."/>
            <person name="Halter G.M."/>
            <person name="Han M.V."/>
            <person name="Heger A."/>
            <person name="Hillier L."/>
            <person name="Hinrichs A.S."/>
            <person name="Holmes I."/>
            <person name="Hoskins R.A."/>
            <person name="Hubisz M.J."/>
            <person name="Hultmark D."/>
            <person name="Huntley M.A."/>
            <person name="Jaffe D.B."/>
            <person name="Jagadeeshan S."/>
            <person name="Jeck W.R."/>
            <person name="Johnson J."/>
            <person name="Jones C.D."/>
            <person name="Jordan W.C."/>
            <person name="Karpen G.H."/>
            <person name="Kataoka E."/>
            <person name="Keightley P.D."/>
            <person name="Kheradpour P."/>
            <person name="Kirkness E.F."/>
            <person name="Koerich L.B."/>
            <person name="Kristiansen K."/>
            <person name="Kudrna D."/>
            <person name="Kulathinal R.J."/>
            <person name="Kumar S."/>
            <person name="Kwok R."/>
            <person name="Lander E."/>
            <person name="Langley C.H."/>
            <person name="Lapoint R."/>
            <person name="Lazzaro B.P."/>
            <person name="Lee S.J."/>
            <person name="Levesque L."/>
            <person name="Li R."/>
            <person name="Lin C.F."/>
            <person name="Lin M.F."/>
            <person name="Lindblad-Toh K."/>
            <person name="Llopart A."/>
            <person name="Long M."/>
            <person name="Low L."/>
            <person name="Lozovsky E."/>
            <person name="Lu J."/>
            <person name="Luo M."/>
            <person name="Machado C.A."/>
            <person name="Makalowski W."/>
            <person name="Marzo M."/>
            <person name="Matsuda M."/>
            <person name="Matzkin L."/>
            <person name="McAllister B."/>
            <person name="McBride C.S."/>
            <person name="McKernan B."/>
            <person name="McKernan K."/>
            <person name="Mendez-Lago M."/>
            <person name="Minx P."/>
            <person name="Mollenhauer M.U."/>
            <person name="Montooth K."/>
            <person name="Mount S.M."/>
            <person name="Mu X."/>
            <person name="Myers E."/>
            <person name="Negre B."/>
            <person name="Newfeld S."/>
            <person name="Nielsen R."/>
            <person name="Noor M.A."/>
            <person name="O'Grady P."/>
            <person name="Pachter L."/>
            <person name="Papaceit M."/>
            <person name="Parisi M.J."/>
            <person name="Parisi M."/>
            <person name="Parts L."/>
            <person name="Pedersen J.S."/>
            <person name="Pesole G."/>
            <person name="Phillippy A.M."/>
            <person name="Ponting C.P."/>
            <person name="Pop M."/>
            <person name="Porcelli D."/>
            <person name="Powell J.R."/>
            <person name="Prohaska S."/>
            <person name="Pruitt K."/>
            <person name="Puig M."/>
            <person name="Quesneville H."/>
            <person name="Ram K.R."/>
            <person name="Rand D."/>
            <person name="Rasmussen M.D."/>
            <person name="Reed L.K."/>
            <person name="Reenan R."/>
            <person name="Reily A."/>
            <person name="Remington K.A."/>
            <person name="Rieger T.T."/>
            <person name="Ritchie M.G."/>
            <person name="Robin C."/>
            <person name="Rogers Y.H."/>
            <person name="Rohde C."/>
            <person name="Rozas J."/>
            <person name="Rubenfield M.J."/>
            <person name="Ruiz A."/>
            <person name="Russo S."/>
            <person name="Salzberg S.L."/>
            <person name="Sanchez-Gracia A."/>
            <person name="Saranga D.J."/>
            <person name="Sato H."/>
            <person name="Schaeffer S.W."/>
            <person name="Schatz M.C."/>
            <person name="Schlenke T."/>
            <person name="Schwartz R."/>
            <person name="Segarra C."/>
            <person name="Singh R.S."/>
            <person name="Sirot L."/>
            <person name="Sirota M."/>
            <person name="Sisneros N.B."/>
            <person name="Smith C.D."/>
            <person name="Smith T.F."/>
            <person name="Spieth J."/>
            <person name="Stage D.E."/>
            <person name="Stark A."/>
            <person name="Stephan W."/>
            <person name="Strausberg R.L."/>
            <person name="Strempel S."/>
            <person name="Sturgill D."/>
            <person name="Sutton G."/>
            <person name="Sutton G.G."/>
            <person name="Tao W."/>
            <person name="Teichmann S."/>
            <person name="Tobari Y.N."/>
            <person name="Tomimura Y."/>
            <person name="Tsolas J.M."/>
            <person name="Valente V.L."/>
            <person name="Venter E."/>
            <person name="Venter J.C."/>
            <person name="Vicario S."/>
            <person name="Vieira F.G."/>
            <person name="Vilella A.J."/>
            <person name="Villasante A."/>
            <person name="Walenz B."/>
            <person name="Wang J."/>
            <person name="Wasserman M."/>
            <person name="Watts T."/>
            <person name="Wilson D."/>
            <person name="Wilson R.K."/>
            <person name="Wing R.A."/>
            <person name="Wolfner M.F."/>
            <person name="Wong A."/>
            <person name="Wong G.K."/>
            <person name="Wu C.I."/>
            <person name="Wu G."/>
            <person name="Yamamoto D."/>
            <person name="Yang H.P."/>
            <person name="Yang S.P."/>
            <person name="Yorke J.A."/>
            <person name="Yoshida K."/>
            <person name="Zdobnov E."/>
            <person name="Zhang P."/>
            <person name="Zhang Y."/>
            <person name="Zimin A.V."/>
            <person name="Baldwin J."/>
            <person name="Abdouelleil A."/>
            <person name="Abdulkadir J."/>
            <person name="Abebe A."/>
            <person name="Abera B."/>
            <person name="Abreu J."/>
            <person name="Acer S.C."/>
            <person name="Aftuck L."/>
            <person name="Alexander A."/>
            <person name="An P."/>
            <person name="Anderson E."/>
            <person name="Anderson S."/>
            <person name="Arachi H."/>
            <person name="Azer M."/>
            <person name="Bachantsang P."/>
            <person name="Barry A."/>
            <person name="Bayul T."/>
            <person name="Berlin A."/>
            <person name="Bessette D."/>
            <person name="Bloom T."/>
            <person name="Blye J."/>
            <person name="Boguslavskiy L."/>
            <person name="Bonnet C."/>
            <person name="Boukhgalter B."/>
            <person name="Bourzgui I."/>
            <person name="Brown A."/>
            <person name="Cahill P."/>
            <person name="Channer S."/>
            <person name="Cheshatsang Y."/>
            <person name="Chuda L."/>
            <person name="Citroen M."/>
            <person name="Collymore A."/>
            <person name="Cooke P."/>
            <person name="Costello M."/>
            <person name="D'Aco K."/>
            <person name="Daza R."/>
            <person name="De Haan G."/>
            <person name="DeGray S."/>
            <person name="DeMaso C."/>
            <person name="Dhargay N."/>
            <person name="Dooley K."/>
            <person name="Dooley E."/>
            <person name="Doricent M."/>
            <person name="Dorje P."/>
            <person name="Dorjee K."/>
            <person name="Dupes A."/>
            <person name="Elong R."/>
            <person name="Falk J."/>
            <person name="Farina A."/>
            <person name="Faro S."/>
            <person name="Ferguson D."/>
            <person name="Fisher S."/>
            <person name="Foley C.D."/>
            <person name="Franke A."/>
            <person name="Friedrich D."/>
            <person name="Gadbois L."/>
            <person name="Gearin G."/>
            <person name="Gearin C.R."/>
            <person name="Giannoukos G."/>
            <person name="Goode T."/>
            <person name="Graham J."/>
            <person name="Grandbois E."/>
            <person name="Grewal S."/>
            <person name="Gyaltsen K."/>
            <person name="Hafez N."/>
            <person name="Hagos B."/>
            <person name="Hall J."/>
            <person name="Henson C."/>
            <person name="Hollinger A."/>
            <person name="Honan T."/>
            <person name="Huard M.D."/>
            <person name="Hughes L."/>
            <person name="Hurhula B."/>
            <person name="Husby M.E."/>
            <person name="Kamat A."/>
            <person name="Kanga B."/>
            <person name="Kashin S."/>
            <person name="Khazanovich D."/>
            <person name="Kisner P."/>
            <person name="Lance K."/>
            <person name="Lara M."/>
            <person name="Lee W."/>
            <person name="Lennon N."/>
            <person name="Letendre F."/>
            <person name="LeVine R."/>
            <person name="Lipovsky A."/>
            <person name="Liu X."/>
            <person name="Liu J."/>
            <person name="Liu S."/>
            <person name="Lokyitsang T."/>
            <person name="Lokyitsang Y."/>
            <person name="Lubonja R."/>
            <person name="Lui A."/>
            <person name="MacDonald P."/>
            <person name="Magnisalis V."/>
            <person name="Maru K."/>
            <person name="Matthews C."/>
            <person name="McCusker W."/>
            <person name="McDonough S."/>
            <person name="Mehta T."/>
            <person name="Meldrim J."/>
            <person name="Meneus L."/>
            <person name="Mihai O."/>
            <person name="Mihalev A."/>
            <person name="Mihova T."/>
            <person name="Mittelman R."/>
            <person name="Mlenga V."/>
            <person name="Montmayeur A."/>
            <person name="Mulrain L."/>
            <person name="Navidi A."/>
            <person name="Naylor J."/>
            <person name="Negash T."/>
            <person name="Nguyen T."/>
            <person name="Nguyen N."/>
            <person name="Nicol R."/>
            <person name="Norbu C."/>
            <person name="Norbu N."/>
            <person name="Novod N."/>
            <person name="O'Neill B."/>
            <person name="Osman S."/>
            <person name="Markiewicz E."/>
            <person name="Oyono O.L."/>
            <person name="Patti C."/>
            <person name="Phunkhang P."/>
            <person name="Pierre F."/>
            <person name="Priest M."/>
            <person name="Raghuraman S."/>
            <person name="Rege F."/>
            <person name="Reyes R."/>
            <person name="Rise C."/>
            <person name="Rogov P."/>
            <person name="Ross K."/>
            <person name="Ryan E."/>
            <person name="Settipalli S."/>
            <person name="Shea T."/>
            <person name="Sherpa N."/>
            <person name="Shi L."/>
            <person name="Shih D."/>
            <person name="Sparrow T."/>
            <person name="Spaulding J."/>
            <person name="Stalker J."/>
            <person name="Stange-Thomann N."/>
            <person name="Stavropoulos S."/>
            <person name="Stone C."/>
            <person name="Strader C."/>
            <person name="Tesfaye S."/>
            <person name="Thomson T."/>
            <person name="Thoulutsang Y."/>
            <person name="Thoulutsang D."/>
            <person name="Topham K."/>
            <person name="Topping I."/>
            <person name="Tsamla T."/>
            <person name="Vassiliev H."/>
            <person name="Vo A."/>
            <person name="Wangchuk T."/>
            <person name="Wangdi T."/>
            <person name="Weiand M."/>
            <person name="Wilkinson J."/>
            <person name="Wilson A."/>
            <person name="Yadav S."/>
            <person name="Young G."/>
            <person name="Yu Q."/>
            <person name="Zembek L."/>
            <person name="Zhong D."/>
            <person name="Zimmer A."/>
            <person name="Zwirko Z."/>
            <person name="Jaffe D.B."/>
            <person name="Alvarez P."/>
            <person name="Brockman W."/>
            <person name="Butler J."/>
            <person name="Chin C."/>
            <person name="Gnerre S."/>
            <person name="Grabherr M."/>
            <person name="Kleber M."/>
            <person name="Mauceli E."/>
            <person name="MacCallum I."/>
        </authorList>
    </citation>
    <scope>NUCLEOTIDE SEQUENCE [LARGE SCALE GENOMIC DNA]</scope>
    <source>
        <strain evidence="4">Tucson 14030-0811.24</strain>
    </source>
</reference>
<proteinExistence type="predicted"/>
<evidence type="ECO:0000256" key="1">
    <source>
        <dbReference type="ARBA" id="ARBA00004613"/>
    </source>
</evidence>
<dbReference type="EMBL" id="CH963920">
    <property type="protein sequence ID" value="KRF98830.1"/>
    <property type="molecule type" value="Genomic_DNA"/>
</dbReference>
<dbReference type="Gene3D" id="3.40.33.10">
    <property type="entry name" value="CAP"/>
    <property type="match status" value="1"/>
</dbReference>